<dbReference type="PANTHER" id="PTHR30151:SF39">
    <property type="entry name" value="ABC TRANSPORTER PERMEASE PROTEIN"/>
    <property type="match status" value="1"/>
</dbReference>
<keyword evidence="2 7" id="KW-0813">Transport</keyword>
<comment type="similarity">
    <text evidence="7">Belongs to the binding-protein-dependent transport system permease family.</text>
</comment>
<dbReference type="SUPFAM" id="SSF161098">
    <property type="entry name" value="MetI-like"/>
    <property type="match status" value="1"/>
</dbReference>
<dbReference type="InterPro" id="IPR035906">
    <property type="entry name" value="MetI-like_sf"/>
</dbReference>
<evidence type="ECO:0000256" key="4">
    <source>
        <dbReference type="ARBA" id="ARBA00022692"/>
    </source>
</evidence>
<dbReference type="Gene3D" id="1.10.3720.10">
    <property type="entry name" value="MetI-like"/>
    <property type="match status" value="1"/>
</dbReference>
<feature type="transmembrane region" description="Helical" evidence="7">
    <location>
        <begin position="84"/>
        <end position="108"/>
    </location>
</feature>
<dbReference type="InterPro" id="IPR000515">
    <property type="entry name" value="MetI-like"/>
</dbReference>
<evidence type="ECO:0000256" key="6">
    <source>
        <dbReference type="ARBA" id="ARBA00023136"/>
    </source>
</evidence>
<reference evidence="9 10" key="1">
    <citation type="submission" date="2019-11" db="EMBL/GenBank/DDBJ databases">
        <title>Genome sequences of 17 halophilic strains isolated from different environments.</title>
        <authorList>
            <person name="Furrow R.E."/>
        </authorList>
    </citation>
    <scope>NUCLEOTIDE SEQUENCE [LARGE SCALE GENOMIC DNA]</scope>
    <source>
        <strain evidence="9 10">22505_10_Sand</strain>
    </source>
</reference>
<feature type="transmembrane region" description="Helical" evidence="7">
    <location>
        <begin position="146"/>
        <end position="169"/>
    </location>
</feature>
<gene>
    <name evidence="9" type="ORF">GLV98_17725</name>
</gene>
<dbReference type="AlphaFoldDB" id="A0A845EB32"/>
<dbReference type="RefSeq" id="WP_160917371.1">
    <property type="nucleotide sequence ID" value="NZ_WMEZ01000009.1"/>
</dbReference>
<dbReference type="GO" id="GO:0010438">
    <property type="term" value="P:cellular response to sulfur starvation"/>
    <property type="evidence" value="ECO:0007669"/>
    <property type="project" value="TreeGrafter"/>
</dbReference>
<feature type="transmembrane region" description="Helical" evidence="7">
    <location>
        <begin position="26"/>
        <end position="46"/>
    </location>
</feature>
<feature type="transmembrane region" description="Helical" evidence="7">
    <location>
        <begin position="190"/>
        <end position="217"/>
    </location>
</feature>
<keyword evidence="5 7" id="KW-1133">Transmembrane helix</keyword>
<keyword evidence="4 7" id="KW-0812">Transmembrane</keyword>
<dbReference type="Pfam" id="PF00528">
    <property type="entry name" value="BPD_transp_1"/>
    <property type="match status" value="1"/>
</dbReference>
<organism evidence="9 10">
    <name type="scientific">Halobacillus litoralis</name>
    <dbReference type="NCBI Taxonomy" id="45668"/>
    <lineage>
        <taxon>Bacteria</taxon>
        <taxon>Bacillati</taxon>
        <taxon>Bacillota</taxon>
        <taxon>Bacilli</taxon>
        <taxon>Bacillales</taxon>
        <taxon>Bacillaceae</taxon>
        <taxon>Halobacillus</taxon>
    </lineage>
</organism>
<evidence type="ECO:0000256" key="5">
    <source>
        <dbReference type="ARBA" id="ARBA00022989"/>
    </source>
</evidence>
<dbReference type="EMBL" id="WMEZ01000009">
    <property type="protein sequence ID" value="MYL51329.1"/>
    <property type="molecule type" value="Genomic_DNA"/>
</dbReference>
<evidence type="ECO:0000256" key="3">
    <source>
        <dbReference type="ARBA" id="ARBA00022475"/>
    </source>
</evidence>
<dbReference type="Proteomes" id="UP000447393">
    <property type="component" value="Unassembled WGS sequence"/>
</dbReference>
<dbReference type="GO" id="GO:0005886">
    <property type="term" value="C:plasma membrane"/>
    <property type="evidence" value="ECO:0007669"/>
    <property type="project" value="UniProtKB-SubCell"/>
</dbReference>
<proteinExistence type="inferred from homology"/>
<evidence type="ECO:0000256" key="2">
    <source>
        <dbReference type="ARBA" id="ARBA00022448"/>
    </source>
</evidence>
<keyword evidence="6 7" id="KW-0472">Membrane</keyword>
<evidence type="ECO:0000256" key="7">
    <source>
        <dbReference type="RuleBase" id="RU363032"/>
    </source>
</evidence>
<keyword evidence="3" id="KW-1003">Cell membrane</keyword>
<protein>
    <submittedName>
        <fullName evidence="9">ABC transporter permease subunit</fullName>
    </submittedName>
</protein>
<comment type="subcellular location">
    <subcellularLocation>
        <location evidence="1 7">Cell membrane</location>
        <topology evidence="1 7">Multi-pass membrane protein</topology>
    </subcellularLocation>
</comment>
<feature type="domain" description="ABC transmembrane type-1" evidence="8">
    <location>
        <begin position="76"/>
        <end position="260"/>
    </location>
</feature>
<evidence type="ECO:0000256" key="1">
    <source>
        <dbReference type="ARBA" id="ARBA00004651"/>
    </source>
</evidence>
<sequence length="278" mass="30095">MSSRTEATVRPASKGKKTRVSVKGNLSGSWLGLILPAFIILLWEYASRAGWVAPHLLPSPTIVVDEMSSMAQDGELWGHITITLYRVFAGFLAGALAAVILGAATGYVKVIHQLLDPMLQALRAIPSLAWVPLFILWIGIGEASKITLVAVGVFFPVYLNLTSGIQGIDRKLIEVGRIYNFSSLQQIKKIILPASLPSFIVGLRSGLSLGWMFVVAAELLGASQGLGYLMVYGQNTSAPSLVIGSIILFAIFGKITDEMLKRIQVKTLKWQDNLENAS</sequence>
<dbReference type="PROSITE" id="PS50928">
    <property type="entry name" value="ABC_TM1"/>
    <property type="match status" value="1"/>
</dbReference>
<dbReference type="CDD" id="cd06261">
    <property type="entry name" value="TM_PBP2"/>
    <property type="match status" value="1"/>
</dbReference>
<dbReference type="GO" id="GO:0042918">
    <property type="term" value="P:alkanesulfonate transmembrane transport"/>
    <property type="evidence" value="ECO:0007669"/>
    <property type="project" value="UniProtKB-ARBA"/>
</dbReference>
<evidence type="ECO:0000259" key="8">
    <source>
        <dbReference type="PROSITE" id="PS50928"/>
    </source>
</evidence>
<feature type="transmembrane region" description="Helical" evidence="7">
    <location>
        <begin position="237"/>
        <end position="256"/>
    </location>
</feature>
<comment type="caution">
    <text evidence="9">The sequence shown here is derived from an EMBL/GenBank/DDBJ whole genome shotgun (WGS) entry which is preliminary data.</text>
</comment>
<evidence type="ECO:0000313" key="9">
    <source>
        <dbReference type="EMBL" id="MYL51329.1"/>
    </source>
</evidence>
<accession>A0A845EB32</accession>
<dbReference type="FunFam" id="1.10.3720.10:FF:000003">
    <property type="entry name" value="Aliphatic sulfonate ABC transporter permease"/>
    <property type="match status" value="1"/>
</dbReference>
<feature type="transmembrane region" description="Helical" evidence="7">
    <location>
        <begin position="120"/>
        <end position="140"/>
    </location>
</feature>
<dbReference type="OrthoDB" id="9804353at2"/>
<name>A0A845EB32_9BACI</name>
<evidence type="ECO:0000313" key="10">
    <source>
        <dbReference type="Proteomes" id="UP000447393"/>
    </source>
</evidence>
<dbReference type="PANTHER" id="PTHR30151">
    <property type="entry name" value="ALKANE SULFONATE ABC TRANSPORTER-RELATED, MEMBRANE SUBUNIT"/>
    <property type="match status" value="1"/>
</dbReference>